<comment type="function">
    <text evidence="13">DNA-binding transcription regulator that regulates endothelial cell proliferation and G1/S cell-cycle progression. Specifically binds the 5'-[AT]NTNN[GT]GGCA[AGT]-3' core DNA sequence and acts by modulating expression of pRB-E2F cell-cycle target genes.</text>
</comment>
<evidence type="ECO:0000256" key="4">
    <source>
        <dbReference type="ARBA" id="ARBA00022771"/>
    </source>
</evidence>
<keyword evidence="4 12" id="KW-0863">Zinc-finger</keyword>
<dbReference type="GO" id="GO:0043565">
    <property type="term" value="F:sequence-specific DNA binding"/>
    <property type="evidence" value="ECO:0007669"/>
    <property type="project" value="UniProtKB-UniRule"/>
</dbReference>
<evidence type="ECO:0000256" key="12">
    <source>
        <dbReference type="PROSITE-ProRule" id="PRU00309"/>
    </source>
</evidence>
<feature type="compositionally biased region" description="Basic residues" evidence="14">
    <location>
        <begin position="461"/>
        <end position="488"/>
    </location>
</feature>
<dbReference type="PROSITE" id="PS50950">
    <property type="entry name" value="ZF_THAP"/>
    <property type="match status" value="1"/>
</dbReference>
<evidence type="ECO:0000313" key="16">
    <source>
        <dbReference type="Ensembl" id="ENSSTUP00000054559.1"/>
    </source>
</evidence>
<evidence type="ECO:0000256" key="7">
    <source>
        <dbReference type="ARBA" id="ARBA00023054"/>
    </source>
</evidence>
<evidence type="ECO:0000256" key="6">
    <source>
        <dbReference type="ARBA" id="ARBA00023015"/>
    </source>
</evidence>
<comment type="similarity">
    <text evidence="2 13">Belongs to the THAP1 family.</text>
</comment>
<dbReference type="GeneTree" id="ENSGT00940000168692"/>
<reference evidence="16" key="2">
    <citation type="submission" date="2025-09" db="UniProtKB">
        <authorList>
            <consortium name="Ensembl"/>
        </authorList>
    </citation>
    <scope>IDENTIFICATION</scope>
</reference>
<protein>
    <recommendedName>
        <fullName evidence="13">THAP domain-containing protein 1</fullName>
    </recommendedName>
</protein>
<dbReference type="GO" id="GO:0003700">
    <property type="term" value="F:DNA-binding transcription factor activity"/>
    <property type="evidence" value="ECO:0007669"/>
    <property type="project" value="UniProtKB-UniRule"/>
</dbReference>
<evidence type="ECO:0000256" key="2">
    <source>
        <dbReference type="ARBA" id="ARBA00006177"/>
    </source>
</evidence>
<reference evidence="16" key="1">
    <citation type="submission" date="2025-08" db="UniProtKB">
        <authorList>
            <consortium name="Ensembl"/>
        </authorList>
    </citation>
    <scope>IDENTIFICATION</scope>
</reference>
<evidence type="ECO:0000256" key="10">
    <source>
        <dbReference type="ARBA" id="ARBA00023242"/>
    </source>
</evidence>
<dbReference type="SMART" id="SM00980">
    <property type="entry name" value="THAP"/>
    <property type="match status" value="1"/>
</dbReference>
<evidence type="ECO:0000259" key="15">
    <source>
        <dbReference type="PROSITE" id="PS50950"/>
    </source>
</evidence>
<dbReference type="InterPro" id="IPR026516">
    <property type="entry name" value="THAP1/10"/>
</dbReference>
<comment type="subcellular location">
    <subcellularLocation>
        <location evidence="1 13">Nucleus</location>
        <location evidence="1 13">Nucleoplasm</location>
    </subcellularLocation>
</comment>
<feature type="domain" description="THAP-type" evidence="15">
    <location>
        <begin position="1"/>
        <end position="90"/>
    </location>
</feature>
<dbReference type="Ensembl" id="ENSSTUT00000057056.1">
    <property type="protein sequence ID" value="ENSSTUP00000054559.1"/>
    <property type="gene ID" value="ENSSTUG00000023084.1"/>
</dbReference>
<keyword evidence="10 13" id="KW-0539">Nucleus</keyword>
<dbReference type="GO" id="GO:0005654">
    <property type="term" value="C:nucleoplasm"/>
    <property type="evidence" value="ECO:0007669"/>
    <property type="project" value="UniProtKB-SubCell"/>
</dbReference>
<organism evidence="16 17">
    <name type="scientific">Salmo trutta</name>
    <name type="common">Brown trout</name>
    <dbReference type="NCBI Taxonomy" id="8032"/>
    <lineage>
        <taxon>Eukaryota</taxon>
        <taxon>Metazoa</taxon>
        <taxon>Chordata</taxon>
        <taxon>Craniata</taxon>
        <taxon>Vertebrata</taxon>
        <taxon>Euteleostomi</taxon>
        <taxon>Actinopterygii</taxon>
        <taxon>Neopterygii</taxon>
        <taxon>Teleostei</taxon>
        <taxon>Protacanthopterygii</taxon>
        <taxon>Salmoniformes</taxon>
        <taxon>Salmonidae</taxon>
        <taxon>Salmoninae</taxon>
        <taxon>Salmo</taxon>
    </lineage>
</organism>
<keyword evidence="3" id="KW-0479">Metal-binding</keyword>
<evidence type="ECO:0000256" key="14">
    <source>
        <dbReference type="SAM" id="MobiDB-lite"/>
    </source>
</evidence>
<proteinExistence type="inferred from homology"/>
<dbReference type="GO" id="GO:0001935">
    <property type="term" value="P:endothelial cell proliferation"/>
    <property type="evidence" value="ECO:0007669"/>
    <property type="project" value="UniProtKB-UniRule"/>
</dbReference>
<keyword evidence="9 13" id="KW-0804">Transcription</keyword>
<accession>A0A674A511</accession>
<evidence type="ECO:0000313" key="17">
    <source>
        <dbReference type="Proteomes" id="UP000472277"/>
    </source>
</evidence>
<dbReference type="SUPFAM" id="SSF57716">
    <property type="entry name" value="Glucocorticoid receptor-like (DNA-binding domain)"/>
    <property type="match status" value="1"/>
</dbReference>
<dbReference type="InterPro" id="IPR006612">
    <property type="entry name" value="THAP_Znf"/>
</dbReference>
<keyword evidence="17" id="KW-1185">Reference proteome</keyword>
<gene>
    <name evidence="16" type="primary">LOC115157549</name>
</gene>
<sequence>MVGWCAVPGCNTQEDEDILYHCLPANDVQRCRRWLAAIQKDVNLPVERHRHFLVCEHHFRPEEYEKDLMAETMGAKHKKKLKSTAIPTIFPWTDYIWKRIQPYRKHLNASGSEMFLSAVGRLGAKLKVEPGTTTTGAASRMSTSVVQQPAVLPVAFSTQTVKSADGRLATWQTKSSAGSRRYQTYKDAKISLRVGSSLRTRVLTGPWETVADNLVRGRFKAIPKNLMAIPGMGHVMLEEVLKLVTKECVNLVSMRFNSVLRRTSPLSLKTFNWTTVTDEWKNAAPTFLRFLSTSSATAGLNPNTTKSARSSMVAMAGALLLRARSKNMCAAMYRTSMLLRQGRTSTRCQNKLAKMGVCVSNHSSLTKRREITRSYDKDFAACRTAVENHPISLLTSPPHPVMPPLSLEDVDPGCSGGNVAETTVVLPGSDDEDAAALTDEEFWQFSREQDEDEDKKGNKTAYKKSVQRKRGKRLSAKNFKVQRKNKGL</sequence>
<evidence type="ECO:0000256" key="1">
    <source>
        <dbReference type="ARBA" id="ARBA00004642"/>
    </source>
</evidence>
<dbReference type="Pfam" id="PF05485">
    <property type="entry name" value="THAP"/>
    <property type="match status" value="1"/>
</dbReference>
<evidence type="ECO:0000256" key="11">
    <source>
        <dbReference type="ARBA" id="ARBA00023306"/>
    </source>
</evidence>
<keyword evidence="6 13" id="KW-0805">Transcription regulation</keyword>
<dbReference type="Proteomes" id="UP000472277">
    <property type="component" value="Chromosome 21"/>
</dbReference>
<evidence type="ECO:0000256" key="9">
    <source>
        <dbReference type="ARBA" id="ARBA00023163"/>
    </source>
</evidence>
<evidence type="ECO:0000256" key="5">
    <source>
        <dbReference type="ARBA" id="ARBA00022833"/>
    </source>
</evidence>
<dbReference type="AlphaFoldDB" id="A0A674A511"/>
<evidence type="ECO:0000256" key="13">
    <source>
        <dbReference type="RuleBase" id="RU369073"/>
    </source>
</evidence>
<name>A0A674A511_SALTR</name>
<dbReference type="PANTHER" id="PTHR46600">
    <property type="entry name" value="THAP DOMAIN-CONTAINING"/>
    <property type="match status" value="1"/>
</dbReference>
<evidence type="ECO:0000256" key="3">
    <source>
        <dbReference type="ARBA" id="ARBA00022723"/>
    </source>
</evidence>
<feature type="region of interest" description="Disordered" evidence="14">
    <location>
        <begin position="444"/>
        <end position="488"/>
    </location>
</feature>
<keyword evidence="11 13" id="KW-0131">Cell cycle</keyword>
<dbReference type="GO" id="GO:0008270">
    <property type="term" value="F:zinc ion binding"/>
    <property type="evidence" value="ECO:0007669"/>
    <property type="project" value="UniProtKB-KW"/>
</dbReference>
<keyword evidence="7 13" id="KW-0175">Coiled coil</keyword>
<evidence type="ECO:0000256" key="8">
    <source>
        <dbReference type="ARBA" id="ARBA00023125"/>
    </source>
</evidence>
<keyword evidence="5" id="KW-0862">Zinc</keyword>
<dbReference type="SMART" id="SM00692">
    <property type="entry name" value="DM3"/>
    <property type="match status" value="1"/>
</dbReference>
<dbReference type="PANTHER" id="PTHR46600:SF1">
    <property type="entry name" value="THAP DOMAIN-CONTAINING PROTEIN 1"/>
    <property type="match status" value="1"/>
</dbReference>
<keyword evidence="8 12" id="KW-0238">DNA-binding</keyword>